<evidence type="ECO:0000313" key="2">
    <source>
        <dbReference type="Proteomes" id="UP000886501"/>
    </source>
</evidence>
<dbReference type="Proteomes" id="UP000886501">
    <property type="component" value="Unassembled WGS sequence"/>
</dbReference>
<dbReference type="EMBL" id="MU118155">
    <property type="protein sequence ID" value="KAF9644168.1"/>
    <property type="molecule type" value="Genomic_DNA"/>
</dbReference>
<reference evidence="1" key="1">
    <citation type="submission" date="2019-10" db="EMBL/GenBank/DDBJ databases">
        <authorList>
            <consortium name="DOE Joint Genome Institute"/>
            <person name="Kuo A."/>
            <person name="Miyauchi S."/>
            <person name="Kiss E."/>
            <person name="Drula E."/>
            <person name="Kohler A."/>
            <person name="Sanchez-Garcia M."/>
            <person name="Andreopoulos B."/>
            <person name="Barry K.W."/>
            <person name="Bonito G."/>
            <person name="Buee M."/>
            <person name="Carver A."/>
            <person name="Chen C."/>
            <person name="Cichocki N."/>
            <person name="Clum A."/>
            <person name="Culley D."/>
            <person name="Crous P.W."/>
            <person name="Fauchery L."/>
            <person name="Girlanda M."/>
            <person name="Hayes R."/>
            <person name="Keri Z."/>
            <person name="Labutti K."/>
            <person name="Lipzen A."/>
            <person name="Lombard V."/>
            <person name="Magnuson J."/>
            <person name="Maillard F."/>
            <person name="Morin E."/>
            <person name="Murat C."/>
            <person name="Nolan M."/>
            <person name="Ohm R."/>
            <person name="Pangilinan J."/>
            <person name="Pereira M."/>
            <person name="Perotto S."/>
            <person name="Peter M."/>
            <person name="Riley R."/>
            <person name="Sitrit Y."/>
            <person name="Stielow B."/>
            <person name="Szollosi G."/>
            <person name="Zifcakova L."/>
            <person name="Stursova M."/>
            <person name="Spatafora J.W."/>
            <person name="Tedersoo L."/>
            <person name="Vaario L.-M."/>
            <person name="Yamada A."/>
            <person name="Yan M."/>
            <person name="Wang P."/>
            <person name="Xu J."/>
            <person name="Bruns T."/>
            <person name="Baldrian P."/>
            <person name="Vilgalys R."/>
            <person name="Henrissat B."/>
            <person name="Grigoriev I.V."/>
            <person name="Hibbett D."/>
            <person name="Nagy L.G."/>
            <person name="Martin F.M."/>
        </authorList>
    </citation>
    <scope>NUCLEOTIDE SEQUENCE</scope>
    <source>
        <strain evidence="1">P2</strain>
    </source>
</reference>
<name>A0ACB6Z4E6_THEGA</name>
<organism evidence="1 2">
    <name type="scientific">Thelephora ganbajun</name>
    <name type="common">Ganba fungus</name>
    <dbReference type="NCBI Taxonomy" id="370292"/>
    <lineage>
        <taxon>Eukaryota</taxon>
        <taxon>Fungi</taxon>
        <taxon>Dikarya</taxon>
        <taxon>Basidiomycota</taxon>
        <taxon>Agaricomycotina</taxon>
        <taxon>Agaricomycetes</taxon>
        <taxon>Thelephorales</taxon>
        <taxon>Thelephoraceae</taxon>
        <taxon>Thelephora</taxon>
    </lineage>
</organism>
<accession>A0ACB6Z4E6</accession>
<evidence type="ECO:0000313" key="1">
    <source>
        <dbReference type="EMBL" id="KAF9644168.1"/>
    </source>
</evidence>
<protein>
    <submittedName>
        <fullName evidence="1">MRP-L47-domain-containing protein</fullName>
    </submittedName>
</protein>
<keyword evidence="2" id="KW-1185">Reference proteome</keyword>
<gene>
    <name evidence="1" type="ORF">BDM02DRAFT_3122313</name>
</gene>
<sequence length="264" mass="29359">MLKTLRTSTTLLNFQLLASRSAPSSLALRVQAHIARSYATETALPSTSSTSPVASVGKGSKSKVSEGPLRPHLGVEVNQNHGLWAFFRKKVGKDGVQSYETLEANDSVTDYSGRAWAAAELRRKSFKDLHMLWYLVLRERNLLETQLLETKRLGALLDLTPVRQHMFRCRKTMARIKYVINERRLAYEGAVQIITEGNEREILTRGERTAAQREAALEAKVRKAGEQRVVGPESEVGKAEEPPAFVHRTAAERAAAGLIQPDLV</sequence>
<reference evidence="1" key="2">
    <citation type="journal article" date="2020" name="Nat. Commun.">
        <title>Large-scale genome sequencing of mycorrhizal fungi provides insights into the early evolution of symbiotic traits.</title>
        <authorList>
            <person name="Miyauchi S."/>
            <person name="Kiss E."/>
            <person name="Kuo A."/>
            <person name="Drula E."/>
            <person name="Kohler A."/>
            <person name="Sanchez-Garcia M."/>
            <person name="Morin E."/>
            <person name="Andreopoulos B."/>
            <person name="Barry K.W."/>
            <person name="Bonito G."/>
            <person name="Buee M."/>
            <person name="Carver A."/>
            <person name="Chen C."/>
            <person name="Cichocki N."/>
            <person name="Clum A."/>
            <person name="Culley D."/>
            <person name="Crous P.W."/>
            <person name="Fauchery L."/>
            <person name="Girlanda M."/>
            <person name="Hayes R.D."/>
            <person name="Keri Z."/>
            <person name="LaButti K."/>
            <person name="Lipzen A."/>
            <person name="Lombard V."/>
            <person name="Magnuson J."/>
            <person name="Maillard F."/>
            <person name="Murat C."/>
            <person name="Nolan M."/>
            <person name="Ohm R.A."/>
            <person name="Pangilinan J."/>
            <person name="Pereira M.F."/>
            <person name="Perotto S."/>
            <person name="Peter M."/>
            <person name="Pfister S."/>
            <person name="Riley R."/>
            <person name="Sitrit Y."/>
            <person name="Stielow J.B."/>
            <person name="Szollosi G."/>
            <person name="Zifcakova L."/>
            <person name="Stursova M."/>
            <person name="Spatafora J.W."/>
            <person name="Tedersoo L."/>
            <person name="Vaario L.M."/>
            <person name="Yamada A."/>
            <person name="Yan M."/>
            <person name="Wang P."/>
            <person name="Xu J."/>
            <person name="Bruns T."/>
            <person name="Baldrian P."/>
            <person name="Vilgalys R."/>
            <person name="Dunand C."/>
            <person name="Henrissat B."/>
            <person name="Grigoriev I.V."/>
            <person name="Hibbett D."/>
            <person name="Nagy L.G."/>
            <person name="Martin F.M."/>
        </authorList>
    </citation>
    <scope>NUCLEOTIDE SEQUENCE</scope>
    <source>
        <strain evidence="1">P2</strain>
    </source>
</reference>
<comment type="caution">
    <text evidence="1">The sequence shown here is derived from an EMBL/GenBank/DDBJ whole genome shotgun (WGS) entry which is preliminary data.</text>
</comment>
<proteinExistence type="predicted"/>